<evidence type="ECO:0000259" key="19">
    <source>
        <dbReference type="PROSITE" id="PS51194"/>
    </source>
</evidence>
<comment type="subunit">
    <text evidence="15">Monomer and homodimer. Part of the essential Sec protein translocation apparatus which comprises SecA, SecYEG and auxiliary proteins SecDF. Other proteins may also be involved.</text>
</comment>
<organism evidence="21 22">
    <name type="scientific">Ilyobacter polytropus (strain ATCC 51220 / DSM 2926 / LMG 16218 / CuHBu1)</name>
    <dbReference type="NCBI Taxonomy" id="572544"/>
    <lineage>
        <taxon>Bacteria</taxon>
        <taxon>Fusobacteriati</taxon>
        <taxon>Fusobacteriota</taxon>
        <taxon>Fusobacteriia</taxon>
        <taxon>Fusobacteriales</taxon>
        <taxon>Fusobacteriaceae</taxon>
        <taxon>Ilyobacter</taxon>
    </lineage>
</organism>
<dbReference type="KEGG" id="ipo:Ilyop_0241"/>
<keyword evidence="7" id="KW-0479">Metal-binding</keyword>
<dbReference type="InterPro" id="IPR014018">
    <property type="entry name" value="SecA_motor_DEAD"/>
</dbReference>
<evidence type="ECO:0000256" key="11">
    <source>
        <dbReference type="ARBA" id="ARBA00022927"/>
    </source>
</evidence>
<evidence type="ECO:0000256" key="17">
    <source>
        <dbReference type="SAM" id="MobiDB-lite"/>
    </source>
</evidence>
<keyword evidence="4 15" id="KW-0813">Transport</keyword>
<dbReference type="InterPro" id="IPR020937">
    <property type="entry name" value="SecA_CS"/>
</dbReference>
<dbReference type="SUPFAM" id="SSF81886">
    <property type="entry name" value="Helical scaffold and wing domains of SecA"/>
    <property type="match status" value="1"/>
</dbReference>
<dbReference type="SUPFAM" id="SSF81767">
    <property type="entry name" value="Pre-protein crosslinking domain of SecA"/>
    <property type="match status" value="1"/>
</dbReference>
<keyword evidence="12 15" id="KW-1278">Translocase</keyword>
<keyword evidence="22" id="KW-1185">Reference proteome</keyword>
<keyword evidence="13 15" id="KW-0811">Translocation</keyword>
<evidence type="ECO:0000256" key="4">
    <source>
        <dbReference type="ARBA" id="ARBA00022448"/>
    </source>
</evidence>
<dbReference type="GO" id="GO:0005886">
    <property type="term" value="C:plasma membrane"/>
    <property type="evidence" value="ECO:0007669"/>
    <property type="project" value="UniProtKB-SubCell"/>
</dbReference>
<dbReference type="GO" id="GO:0005829">
    <property type="term" value="C:cytosol"/>
    <property type="evidence" value="ECO:0007669"/>
    <property type="project" value="TreeGrafter"/>
</dbReference>
<dbReference type="CDD" id="cd18803">
    <property type="entry name" value="SF2_C_secA"/>
    <property type="match status" value="1"/>
</dbReference>
<dbReference type="FunFam" id="1.10.3060.10:FF:000003">
    <property type="entry name" value="Protein translocase subunit SecA"/>
    <property type="match status" value="1"/>
</dbReference>
<feature type="binding site" evidence="15">
    <location>
        <position position="87"/>
    </location>
    <ligand>
        <name>ATP</name>
        <dbReference type="ChEBI" id="CHEBI:30616"/>
    </ligand>
</feature>
<dbReference type="GO" id="GO:0017038">
    <property type="term" value="P:protein import"/>
    <property type="evidence" value="ECO:0007669"/>
    <property type="project" value="InterPro"/>
</dbReference>
<dbReference type="InterPro" id="IPR000185">
    <property type="entry name" value="SecA"/>
</dbReference>
<dbReference type="InterPro" id="IPR036266">
    <property type="entry name" value="SecA_Wing/Scaffold_sf"/>
</dbReference>
<dbReference type="InterPro" id="IPR011130">
    <property type="entry name" value="SecA_preprotein_X-link_dom"/>
</dbReference>
<dbReference type="InterPro" id="IPR011116">
    <property type="entry name" value="SecA_Wing/Scaffold"/>
</dbReference>
<evidence type="ECO:0000256" key="1">
    <source>
        <dbReference type="ARBA" id="ARBA00001947"/>
    </source>
</evidence>
<evidence type="ECO:0000256" key="5">
    <source>
        <dbReference type="ARBA" id="ARBA00022475"/>
    </source>
</evidence>
<dbReference type="GO" id="GO:0008564">
    <property type="term" value="F:protein-exporting ATPase activity"/>
    <property type="evidence" value="ECO:0007669"/>
    <property type="project" value="UniProtKB-EC"/>
</dbReference>
<dbReference type="PROSITE" id="PS51196">
    <property type="entry name" value="SECA_MOTOR_DEAD"/>
    <property type="match status" value="1"/>
</dbReference>
<dbReference type="SMART" id="SM00958">
    <property type="entry name" value="SecA_PP_bind"/>
    <property type="match status" value="1"/>
</dbReference>
<evidence type="ECO:0000313" key="21">
    <source>
        <dbReference type="EMBL" id="ADO82030.1"/>
    </source>
</evidence>
<dbReference type="Pfam" id="PF02810">
    <property type="entry name" value="SEC-C"/>
    <property type="match status" value="1"/>
</dbReference>
<dbReference type="FunFam" id="3.40.50.300:FF:000334">
    <property type="entry name" value="Protein translocase subunit SecA"/>
    <property type="match status" value="1"/>
</dbReference>
<comment type="cofactor">
    <cofactor evidence="1">
        <name>Zn(2+)</name>
        <dbReference type="ChEBI" id="CHEBI:29105"/>
    </cofactor>
</comment>
<dbReference type="GO" id="GO:0031522">
    <property type="term" value="C:cell envelope Sec protein transport complex"/>
    <property type="evidence" value="ECO:0007669"/>
    <property type="project" value="TreeGrafter"/>
</dbReference>
<dbReference type="STRING" id="572544.Ilyop_0241"/>
<dbReference type="InterPro" id="IPR011115">
    <property type="entry name" value="SecA_DEAD"/>
</dbReference>
<evidence type="ECO:0000259" key="20">
    <source>
        <dbReference type="PROSITE" id="PS51196"/>
    </source>
</evidence>
<keyword evidence="6 15" id="KW-0963">Cytoplasm</keyword>
<feature type="binding site" evidence="15">
    <location>
        <begin position="105"/>
        <end position="109"/>
    </location>
    <ligand>
        <name>ATP</name>
        <dbReference type="ChEBI" id="CHEBI:30616"/>
    </ligand>
</feature>
<dbReference type="InterPro" id="IPR014001">
    <property type="entry name" value="Helicase_ATP-bd"/>
</dbReference>
<dbReference type="OrthoDB" id="9805579at2"/>
<evidence type="ECO:0000256" key="12">
    <source>
        <dbReference type="ARBA" id="ARBA00022967"/>
    </source>
</evidence>
<dbReference type="Pfam" id="PF07516">
    <property type="entry name" value="SecA_SW"/>
    <property type="match status" value="1"/>
</dbReference>
<protein>
    <recommendedName>
        <fullName evidence="15 16">Protein translocase subunit SecA</fullName>
        <ecNumber evidence="15">7.4.2.8</ecNumber>
    </recommendedName>
</protein>
<dbReference type="PANTHER" id="PTHR30612:SF0">
    <property type="entry name" value="CHLOROPLAST PROTEIN-TRANSPORTING ATPASE"/>
    <property type="match status" value="1"/>
</dbReference>
<feature type="region of interest" description="Disordered" evidence="17">
    <location>
        <begin position="844"/>
        <end position="876"/>
    </location>
</feature>
<feature type="binding site" evidence="15">
    <location>
        <position position="515"/>
    </location>
    <ligand>
        <name>ATP</name>
        <dbReference type="ChEBI" id="CHEBI:30616"/>
    </ligand>
</feature>
<reference evidence="21 22" key="1">
    <citation type="journal article" date="2010" name="Stand. Genomic Sci.">
        <title>Complete genome sequence of Ilyobacter polytropus type strain (CuHbu1).</title>
        <authorList>
            <person name="Sikorski J."/>
            <person name="Chertkov O."/>
            <person name="Lapidus A."/>
            <person name="Nolan M."/>
            <person name="Lucas S."/>
            <person name="Del Rio T.G."/>
            <person name="Tice H."/>
            <person name="Cheng J.F."/>
            <person name="Tapia R."/>
            <person name="Han C."/>
            <person name="Goodwin L."/>
            <person name="Pitluck S."/>
            <person name="Liolios K."/>
            <person name="Ivanova N."/>
            <person name="Mavromatis K."/>
            <person name="Mikhailova N."/>
            <person name="Pati A."/>
            <person name="Chen A."/>
            <person name="Palaniappan K."/>
            <person name="Land M."/>
            <person name="Hauser L."/>
            <person name="Chang Y.J."/>
            <person name="Jeffries C.D."/>
            <person name="Brambilla E."/>
            <person name="Yasawong M."/>
            <person name="Rohde M."/>
            <person name="Pukall R."/>
            <person name="Spring S."/>
            <person name="Goker M."/>
            <person name="Woyke T."/>
            <person name="Bristow J."/>
            <person name="Eisen J.A."/>
            <person name="Markowitz V."/>
            <person name="Hugenholtz P."/>
            <person name="Kyrpides N.C."/>
            <person name="Klenk H.P."/>
        </authorList>
    </citation>
    <scope>NUCLEOTIDE SEQUENCE [LARGE SCALE GENOMIC DNA]</scope>
    <source>
        <strain evidence="22">ATCC 51220 / DSM 2926 / LMG 16218 / CuHBu1</strain>
    </source>
</reference>
<dbReference type="PROSITE" id="PS51194">
    <property type="entry name" value="HELICASE_CTER"/>
    <property type="match status" value="1"/>
</dbReference>
<keyword evidence="10 15" id="KW-0067">ATP-binding</keyword>
<dbReference type="GO" id="GO:0005524">
    <property type="term" value="F:ATP binding"/>
    <property type="evidence" value="ECO:0007669"/>
    <property type="project" value="UniProtKB-UniRule"/>
</dbReference>
<proteinExistence type="inferred from homology"/>
<dbReference type="FunFam" id="3.90.1440.10:FF:000002">
    <property type="entry name" value="Protein translocase subunit SecA"/>
    <property type="match status" value="1"/>
</dbReference>
<comment type="function">
    <text evidence="15">Part of the Sec protein translocase complex. Interacts with the SecYEG preprotein conducting channel. Has a central role in coupling the hydrolysis of ATP to the transfer of proteins into and across the cell membrane, serving as an ATP-driven molecular motor driving the stepwise translocation of polypeptide chains across the membrane.</text>
</comment>
<keyword evidence="9" id="KW-0862">Zinc</keyword>
<evidence type="ECO:0000256" key="9">
    <source>
        <dbReference type="ARBA" id="ARBA00022833"/>
    </source>
</evidence>
<comment type="catalytic activity">
    <reaction evidence="15">
        <text>ATP + H2O + cellular proteinSide 1 = ADP + phosphate + cellular proteinSide 2.</text>
        <dbReference type="EC" id="7.4.2.8"/>
    </reaction>
</comment>
<dbReference type="EC" id="7.4.2.8" evidence="15"/>
<dbReference type="AlphaFoldDB" id="E3HAF6"/>
<feature type="domain" description="Helicase C-terminal" evidence="19">
    <location>
        <begin position="437"/>
        <end position="643"/>
    </location>
</feature>
<dbReference type="InterPro" id="IPR036670">
    <property type="entry name" value="SecA_X-link_sf"/>
</dbReference>
<dbReference type="Gene3D" id="1.10.3060.10">
    <property type="entry name" value="Helical scaffold and wing domains of SecA"/>
    <property type="match status" value="1"/>
</dbReference>
<dbReference type="PRINTS" id="PR00906">
    <property type="entry name" value="SECA"/>
</dbReference>
<dbReference type="SUPFAM" id="SSF52540">
    <property type="entry name" value="P-loop containing nucleoside triphosphate hydrolases"/>
    <property type="match status" value="2"/>
</dbReference>
<comment type="subcellular location">
    <subcellularLocation>
        <location evidence="15">Cell inner membrane</location>
        <topology evidence="15">Peripheral membrane protein</topology>
        <orientation evidence="15">Cytoplasmic side</orientation>
    </subcellularLocation>
    <subcellularLocation>
        <location evidence="15">Cytoplasm</location>
    </subcellularLocation>
    <subcellularLocation>
        <location evidence="2">Membrane</location>
        <topology evidence="2">Peripheral membrane protein</topology>
    </subcellularLocation>
    <text evidence="15">Distribution is 50-50.</text>
</comment>
<dbReference type="Pfam" id="PF07517">
    <property type="entry name" value="SecA_DEAD"/>
    <property type="match status" value="1"/>
</dbReference>
<accession>E3HAF6</accession>
<evidence type="ECO:0000256" key="7">
    <source>
        <dbReference type="ARBA" id="ARBA00022723"/>
    </source>
</evidence>
<gene>
    <name evidence="15" type="primary">secA</name>
    <name evidence="21" type="ordered locus">Ilyop_0241</name>
</gene>
<name>E3HAF6_ILYPC</name>
<sequence>MIGSLMKKVFGTKNDREIKRIMKIVDEINKLEPQFEGFSDEELKGKTVEFRERISNGETLDDILVEAFAVVRETSKRVLGMRHYDVQLVGGVVLHEGKITEMKTGEGKTLVATCPVYLNALVDNVHLVTVNDYLAKRDRELMGRIYEFLGLTSGVILNAMPVPERKKAYECDIVYGTNSEFGFDYLRDNMVSKIEEKVQRNLHFCIVDEVDSILIDEARTPLIISGPAEDTAKWYKIFYQVSQMLVRSYETEDIKDPKKKKEMNIPDEKWRDYEVDEKSHNITLTEKGIKRIEEIMKIDNLYSPENVELTHYMNQALRSKELFKRDRDYLVREGEVIIIDEFTGRAMEGRRYSDGLHQALEAKEGVTIAGENQTLASITLQNYFRMYDKLSGMTGTAETEASEFMHTYGLEVVVIPTNQPVIRKDSPDLVYKTHAEKVNAIFEKIEELHKNGQPVLVGTISISSSEMLSSHLQKRGIPHNVLNAKFHAKEAEIVAQAGRYGAVTIATNMAGRGTDIMLGGNPEFMALEDIPSREDEGYEELLKKYKIQCEEEKHEVLEAGGLFILGTERHESRRIDNQLRGRSGRQGDPGASEFYLSLEDDLMRLFGSDRVKNMMEKLGLPEGEPITHNMISKAIANAQKKVESRNFGIRKSLLEFDDVMNKQREAIYKSRNDALAKDDLKSNIAEMIRRTIESIAIEKLVGEYKEDWDINGFAEKINDLYEYKIEDLEEYKALTVESYSEKIYNEVMEKYKERETIFGSDMMRKLEKYMLFEVVDSRWRENLKTLDSLREGIYLRSYGQKDPIVEYKLLSGELYHQMLNTIDEETTSFLFKIRIRDEEEELEMKRKETPKNVKYNAGETPEKETENQRHSSKVGRNDLCPCGSGKKYKKCCGRL</sequence>
<keyword evidence="14 15" id="KW-0472">Membrane</keyword>
<dbReference type="GO" id="GO:0046872">
    <property type="term" value="F:metal ion binding"/>
    <property type="evidence" value="ECO:0007669"/>
    <property type="project" value="UniProtKB-KW"/>
</dbReference>
<evidence type="ECO:0000256" key="6">
    <source>
        <dbReference type="ARBA" id="ARBA00022490"/>
    </source>
</evidence>
<dbReference type="eggNOG" id="COG0653">
    <property type="taxonomic scope" value="Bacteria"/>
</dbReference>
<evidence type="ECO:0000256" key="15">
    <source>
        <dbReference type="HAMAP-Rule" id="MF_01382"/>
    </source>
</evidence>
<dbReference type="PROSITE" id="PS51192">
    <property type="entry name" value="HELICASE_ATP_BIND_1"/>
    <property type="match status" value="1"/>
</dbReference>
<evidence type="ECO:0000256" key="16">
    <source>
        <dbReference type="RuleBase" id="RU003874"/>
    </source>
</evidence>
<dbReference type="GO" id="GO:0043952">
    <property type="term" value="P:protein transport by the Sec complex"/>
    <property type="evidence" value="ECO:0007669"/>
    <property type="project" value="UniProtKB-ARBA"/>
</dbReference>
<evidence type="ECO:0000256" key="14">
    <source>
        <dbReference type="ARBA" id="ARBA00023136"/>
    </source>
</evidence>
<dbReference type="CDD" id="cd17928">
    <property type="entry name" value="DEXDc_SecA"/>
    <property type="match status" value="1"/>
</dbReference>
<evidence type="ECO:0000256" key="13">
    <source>
        <dbReference type="ARBA" id="ARBA00023010"/>
    </source>
</evidence>
<evidence type="ECO:0000259" key="18">
    <source>
        <dbReference type="PROSITE" id="PS51192"/>
    </source>
</evidence>
<dbReference type="HAMAP" id="MF_01382">
    <property type="entry name" value="SecA"/>
    <property type="match status" value="1"/>
</dbReference>
<feature type="domain" description="SecA family profile" evidence="20">
    <location>
        <begin position="3"/>
        <end position="627"/>
    </location>
</feature>
<dbReference type="RefSeq" id="WP_013386701.1">
    <property type="nucleotide sequence ID" value="NC_014632.1"/>
</dbReference>
<dbReference type="Gene3D" id="3.90.1440.10">
    <property type="entry name" value="SecA, preprotein cross-linking domain"/>
    <property type="match status" value="1"/>
</dbReference>
<dbReference type="Gene3D" id="3.40.50.300">
    <property type="entry name" value="P-loop containing nucleotide triphosphate hydrolases"/>
    <property type="match status" value="2"/>
</dbReference>
<dbReference type="SMART" id="SM00957">
    <property type="entry name" value="SecA_DEAD"/>
    <property type="match status" value="1"/>
</dbReference>
<evidence type="ECO:0000256" key="10">
    <source>
        <dbReference type="ARBA" id="ARBA00022840"/>
    </source>
</evidence>
<dbReference type="HOGENOM" id="CLU_005314_3_0_0"/>
<comment type="similarity">
    <text evidence="3 15 16">Belongs to the SecA family.</text>
</comment>
<dbReference type="NCBIfam" id="NF009538">
    <property type="entry name" value="PRK12904.1"/>
    <property type="match status" value="1"/>
</dbReference>
<keyword evidence="5 15" id="KW-1003">Cell membrane</keyword>
<dbReference type="InterPro" id="IPR027417">
    <property type="entry name" value="P-loop_NTPase"/>
</dbReference>
<dbReference type="GO" id="GO:0065002">
    <property type="term" value="P:intracellular protein transmembrane transport"/>
    <property type="evidence" value="ECO:0007669"/>
    <property type="project" value="UniProtKB-UniRule"/>
</dbReference>
<dbReference type="NCBIfam" id="TIGR00963">
    <property type="entry name" value="secA"/>
    <property type="match status" value="1"/>
</dbReference>
<dbReference type="InterPro" id="IPR044722">
    <property type="entry name" value="SecA_SF2_C"/>
</dbReference>
<keyword evidence="15" id="KW-0997">Cell inner membrane</keyword>
<dbReference type="EMBL" id="CP002281">
    <property type="protein sequence ID" value="ADO82030.1"/>
    <property type="molecule type" value="Genomic_DNA"/>
</dbReference>
<evidence type="ECO:0000256" key="2">
    <source>
        <dbReference type="ARBA" id="ARBA00004170"/>
    </source>
</evidence>
<feature type="domain" description="Helicase ATP-binding" evidence="18">
    <location>
        <begin position="89"/>
        <end position="246"/>
    </location>
</feature>
<feature type="compositionally biased region" description="Basic and acidic residues" evidence="17">
    <location>
        <begin position="860"/>
        <end position="869"/>
    </location>
</feature>
<dbReference type="FunFam" id="3.40.50.300:FF:000113">
    <property type="entry name" value="Preprotein translocase subunit SecA"/>
    <property type="match status" value="1"/>
</dbReference>
<dbReference type="PANTHER" id="PTHR30612">
    <property type="entry name" value="SECA INNER MEMBRANE COMPONENT OF SEC PROTEIN SECRETION SYSTEM"/>
    <property type="match status" value="1"/>
</dbReference>
<dbReference type="PROSITE" id="PS01312">
    <property type="entry name" value="SECA"/>
    <property type="match status" value="1"/>
</dbReference>
<dbReference type="Pfam" id="PF21090">
    <property type="entry name" value="P-loop_SecA"/>
    <property type="match status" value="1"/>
</dbReference>
<dbReference type="InterPro" id="IPR001650">
    <property type="entry name" value="Helicase_C-like"/>
</dbReference>
<dbReference type="InterPro" id="IPR004027">
    <property type="entry name" value="SEC_C_motif"/>
</dbReference>
<keyword evidence="8 15" id="KW-0547">Nucleotide-binding</keyword>
<dbReference type="Proteomes" id="UP000006875">
    <property type="component" value="Chromosome"/>
</dbReference>
<evidence type="ECO:0000256" key="3">
    <source>
        <dbReference type="ARBA" id="ARBA00007650"/>
    </source>
</evidence>
<dbReference type="GO" id="GO:0006605">
    <property type="term" value="P:protein targeting"/>
    <property type="evidence" value="ECO:0007669"/>
    <property type="project" value="UniProtKB-UniRule"/>
</dbReference>
<evidence type="ECO:0000313" key="22">
    <source>
        <dbReference type="Proteomes" id="UP000006875"/>
    </source>
</evidence>
<keyword evidence="11 15" id="KW-0653">Protein transport</keyword>
<dbReference type="Pfam" id="PF01043">
    <property type="entry name" value="SecA_PP_bind"/>
    <property type="match status" value="1"/>
</dbReference>
<evidence type="ECO:0000256" key="8">
    <source>
        <dbReference type="ARBA" id="ARBA00022741"/>
    </source>
</evidence>